<dbReference type="OrthoDB" id="667380at2"/>
<keyword evidence="2" id="KW-1185">Reference proteome</keyword>
<proteinExistence type="predicted"/>
<sequence>MKELKMAAVAACKQEIKDRIAVHKEQLDDINNSIESNETKHGYDNDDSQGELLGDFERYAQLREEHEDMLVEFNNIDFHGGKKTVQEGAIVRTTDRLLLISVGIGQLELREQNSDLFAISNKAPIYLAMKGMKENESFTFNNKEFKILEVY</sequence>
<name>A0A2S9WS86_9FLAO</name>
<gene>
    <name evidence="1" type="ORF">BST86_04230</name>
</gene>
<dbReference type="AlphaFoldDB" id="A0A2S9WS86"/>
<protein>
    <recommendedName>
        <fullName evidence="3">Transcription elongation factor</fullName>
    </recommendedName>
</protein>
<organism evidence="1 2">
    <name type="scientific">Nonlabens agnitus</name>
    <dbReference type="NCBI Taxonomy" id="870484"/>
    <lineage>
        <taxon>Bacteria</taxon>
        <taxon>Pseudomonadati</taxon>
        <taxon>Bacteroidota</taxon>
        <taxon>Flavobacteriia</taxon>
        <taxon>Flavobacteriales</taxon>
        <taxon>Flavobacteriaceae</taxon>
        <taxon>Nonlabens</taxon>
    </lineage>
</organism>
<reference evidence="1 2" key="1">
    <citation type="submission" date="2016-11" db="EMBL/GenBank/DDBJ databases">
        <title>Trade-off between light-utilization and light-protection in marine flavobacteria.</title>
        <authorList>
            <person name="Kumagai Y."/>
        </authorList>
    </citation>
    <scope>NUCLEOTIDE SEQUENCE [LARGE SCALE GENOMIC DNA]</scope>
    <source>
        <strain evidence="1 2">JCM 17109</strain>
    </source>
</reference>
<comment type="caution">
    <text evidence="1">The sequence shown here is derived from an EMBL/GenBank/DDBJ whole genome shotgun (WGS) entry which is preliminary data.</text>
</comment>
<accession>A0A2S9WS86</accession>
<dbReference type="Proteomes" id="UP000239532">
    <property type="component" value="Unassembled WGS sequence"/>
</dbReference>
<evidence type="ECO:0000313" key="2">
    <source>
        <dbReference type="Proteomes" id="UP000239532"/>
    </source>
</evidence>
<dbReference type="EMBL" id="MQUC01000003">
    <property type="protein sequence ID" value="PRP66352.1"/>
    <property type="molecule type" value="Genomic_DNA"/>
</dbReference>
<evidence type="ECO:0008006" key="3">
    <source>
        <dbReference type="Google" id="ProtNLM"/>
    </source>
</evidence>
<evidence type="ECO:0000313" key="1">
    <source>
        <dbReference type="EMBL" id="PRP66352.1"/>
    </source>
</evidence>
<dbReference type="RefSeq" id="WP_055412631.1">
    <property type="nucleotide sequence ID" value="NZ_MQUC01000003.1"/>
</dbReference>